<evidence type="ECO:0000313" key="3">
    <source>
        <dbReference type="Proteomes" id="UP000027456"/>
    </source>
</evidence>
<dbReference type="PANTHER" id="PTHR12905:SF0">
    <property type="entry name" value="CALCINEURIN-LIKE PHOSPHOESTERASE DOMAIN-CONTAINING PROTEIN"/>
    <property type="match status" value="1"/>
</dbReference>
<evidence type="ECO:0000259" key="1">
    <source>
        <dbReference type="Pfam" id="PF00149"/>
    </source>
</evidence>
<dbReference type="InterPro" id="IPR029052">
    <property type="entry name" value="Metallo-depent_PP-like"/>
</dbReference>
<gene>
    <name evidence="2" type="ORF">V565_006250</name>
</gene>
<dbReference type="Proteomes" id="UP000027456">
    <property type="component" value="Unassembled WGS sequence"/>
</dbReference>
<dbReference type="HOGENOM" id="CLU_041441_4_0_1"/>
<feature type="domain" description="Calcineurin-like phosphoesterase" evidence="1">
    <location>
        <begin position="72"/>
        <end position="268"/>
    </location>
</feature>
<keyword evidence="3" id="KW-1185">Reference proteome</keyword>
<dbReference type="CDD" id="cd07379">
    <property type="entry name" value="MPP_239FB"/>
    <property type="match status" value="1"/>
</dbReference>
<dbReference type="InterPro" id="IPR004843">
    <property type="entry name" value="Calcineurin-like_PHP"/>
</dbReference>
<dbReference type="OrthoDB" id="630188at2759"/>
<dbReference type="InterPro" id="IPR051693">
    <property type="entry name" value="UPF0046_metallophosphoest"/>
</dbReference>
<comment type="caution">
    <text evidence="2">The sequence shown here is derived from an EMBL/GenBank/DDBJ whole genome shotgun (WGS) entry which is preliminary data.</text>
</comment>
<reference evidence="2 3" key="1">
    <citation type="submission" date="2013-12" db="EMBL/GenBank/DDBJ databases">
        <authorList>
            <person name="Cubeta M."/>
            <person name="Pakala S."/>
            <person name="Fedorova N."/>
            <person name="Thomas E."/>
            <person name="Dean R."/>
            <person name="Jabaji S."/>
            <person name="Neate S."/>
            <person name="Toda T."/>
            <person name="Tavantzis S."/>
            <person name="Vilgalys R."/>
            <person name="Bharathan N."/>
            <person name="Pakala S."/>
            <person name="Losada L.S."/>
            <person name="Zafar N."/>
            <person name="Nierman W."/>
        </authorList>
    </citation>
    <scope>NUCLEOTIDE SEQUENCE [LARGE SCALE GENOMIC DNA]</scope>
    <source>
        <strain evidence="2 3">123E</strain>
    </source>
</reference>
<dbReference type="EMBL" id="AZST01000008">
    <property type="protein sequence ID" value="KEP55252.1"/>
    <property type="molecule type" value="Genomic_DNA"/>
</dbReference>
<name>A0A074SZQ2_9AGAM</name>
<dbReference type="PANTHER" id="PTHR12905">
    <property type="entry name" value="METALLOPHOSPHOESTERASE"/>
    <property type="match status" value="1"/>
</dbReference>
<dbReference type="GO" id="GO:0016787">
    <property type="term" value="F:hydrolase activity"/>
    <property type="evidence" value="ECO:0007669"/>
    <property type="project" value="InterPro"/>
</dbReference>
<protein>
    <submittedName>
        <fullName evidence="2">Metallophosphoesterase domain protein</fullName>
    </submittedName>
</protein>
<sequence length="305" mass="34142">MHTLFIIPRLRHTVFAGLKTSYRGCHVLTPLRVVYHNHGASSTSYSGSTYQVYTSFPLGVPIPRPGKNWTRFVCVSDTHKKTIPLVYGDILIHAGDFTTFGKGYKAALDWIKELRHPQKVLIAGNHELNLDLQCRSEIYGRVDSQMAAELDEERRMLTDQSATDANLTYLEVSSADIPGESGKKWSIHGSPYTPEYGTMGFSYPRKVENTMWSNVPQSTEVLVTHGPPFGILDLTRYGKNHVGCPGLSHTVLHRLPHVRLHVYGHIHESRGVEIHQGSAGQDIVFVNAACRDLKHPQPIIVDLKN</sequence>
<dbReference type="SUPFAM" id="SSF56300">
    <property type="entry name" value="Metallo-dependent phosphatases"/>
    <property type="match status" value="1"/>
</dbReference>
<proteinExistence type="predicted"/>
<dbReference type="Pfam" id="PF00149">
    <property type="entry name" value="Metallophos"/>
    <property type="match status" value="1"/>
</dbReference>
<dbReference type="AlphaFoldDB" id="A0A074SZQ2"/>
<accession>A0A074SZQ2</accession>
<evidence type="ECO:0000313" key="2">
    <source>
        <dbReference type="EMBL" id="KEP55252.1"/>
    </source>
</evidence>
<organism evidence="2 3">
    <name type="scientific">Rhizoctonia solani 123E</name>
    <dbReference type="NCBI Taxonomy" id="1423351"/>
    <lineage>
        <taxon>Eukaryota</taxon>
        <taxon>Fungi</taxon>
        <taxon>Dikarya</taxon>
        <taxon>Basidiomycota</taxon>
        <taxon>Agaricomycotina</taxon>
        <taxon>Agaricomycetes</taxon>
        <taxon>Cantharellales</taxon>
        <taxon>Ceratobasidiaceae</taxon>
        <taxon>Rhizoctonia</taxon>
    </lineage>
</organism>
<dbReference type="Gene3D" id="3.60.21.10">
    <property type="match status" value="1"/>
</dbReference>